<evidence type="ECO:0000256" key="1">
    <source>
        <dbReference type="PROSITE-ProRule" id="PRU00649"/>
    </source>
</evidence>
<evidence type="ECO:0000259" key="3">
    <source>
        <dbReference type="PROSITE" id="PS51319"/>
    </source>
</evidence>
<dbReference type="Proteomes" id="UP001489004">
    <property type="component" value="Unassembled WGS sequence"/>
</dbReference>
<dbReference type="EMBL" id="JALJOR010000010">
    <property type="protein sequence ID" value="KAK9810543.1"/>
    <property type="molecule type" value="Genomic_DNA"/>
</dbReference>
<feature type="domain" description="TFIIS N-terminal" evidence="3">
    <location>
        <begin position="237"/>
        <end position="320"/>
    </location>
</feature>
<proteinExistence type="predicted"/>
<dbReference type="InterPro" id="IPR044204">
    <property type="entry name" value="IWS1/2"/>
</dbReference>
<feature type="compositionally biased region" description="Acidic residues" evidence="2">
    <location>
        <begin position="115"/>
        <end position="125"/>
    </location>
</feature>
<keyword evidence="1" id="KW-0539">Nucleus</keyword>
<sequence length="439" mass="48773">MASGDYDGQAPAEDETDRRRMAAELFGDSDSEDETPARSVPAPAATSKKQRLADLAQKKRREAEEEQEEAPARKRPHTEAGRPDTEAAELRERPQSGTEGVESDEDVVPVRTAEDDAFIDDADAEPGERYGSEDDEEEQARLADEGEAEEAGEEDEFERMFASKGKRRRSGQSSQDVKAQVESFLARMEVAAELDIEANSSSPPAPAIHKLRLLPELETVLSQRALYQECMDGGVLGVLKAWIEPMPDGSLPNIKVRSAVLRLLQQLPVDISDEGRKEQLKKSGLGKVVMFLFKLPDETPANRRIAKELVEKWSRPIFEAQRERANPEELHARELEARRRRLAQQRQQAAGEAEAGADPTQRRVARPGDANFRWHASIPQPARLDYVRRPDSQVQPAEGSNARKPPKNDKMAKRLKTLGRKGASVKAAKVSVEGRGLII</sequence>
<dbReference type="GO" id="GO:0005634">
    <property type="term" value="C:nucleus"/>
    <property type="evidence" value="ECO:0007669"/>
    <property type="project" value="UniProtKB-SubCell"/>
</dbReference>
<dbReference type="GO" id="GO:0032784">
    <property type="term" value="P:regulation of DNA-templated transcription elongation"/>
    <property type="evidence" value="ECO:0007669"/>
    <property type="project" value="InterPro"/>
</dbReference>
<dbReference type="PANTHER" id="PTHR47350">
    <property type="entry name" value="PROTEIN IWS1 HOMOLOG 1"/>
    <property type="match status" value="1"/>
</dbReference>
<dbReference type="AlphaFoldDB" id="A0AAW1PKZ0"/>
<feature type="compositionally biased region" description="Basic and acidic residues" evidence="2">
    <location>
        <begin position="77"/>
        <end position="94"/>
    </location>
</feature>
<feature type="compositionally biased region" description="Low complexity" evidence="2">
    <location>
        <begin position="344"/>
        <end position="357"/>
    </location>
</feature>
<dbReference type="Pfam" id="PF08711">
    <property type="entry name" value="Med26"/>
    <property type="match status" value="1"/>
</dbReference>
<comment type="caution">
    <text evidence="4">The sequence shown here is derived from an EMBL/GenBank/DDBJ whole genome shotgun (WGS) entry which is preliminary data.</text>
</comment>
<feature type="compositionally biased region" description="Acidic residues" evidence="2">
    <location>
        <begin position="145"/>
        <end position="157"/>
    </location>
</feature>
<organism evidence="4 5">
    <name type="scientific">[Myrmecia] bisecta</name>
    <dbReference type="NCBI Taxonomy" id="41462"/>
    <lineage>
        <taxon>Eukaryota</taxon>
        <taxon>Viridiplantae</taxon>
        <taxon>Chlorophyta</taxon>
        <taxon>core chlorophytes</taxon>
        <taxon>Trebouxiophyceae</taxon>
        <taxon>Trebouxiales</taxon>
        <taxon>Trebouxiaceae</taxon>
        <taxon>Myrmecia</taxon>
    </lineage>
</organism>
<feature type="region of interest" description="Disordered" evidence="2">
    <location>
        <begin position="341"/>
        <end position="373"/>
    </location>
</feature>
<feature type="region of interest" description="Disordered" evidence="2">
    <location>
        <begin position="1"/>
        <end position="176"/>
    </location>
</feature>
<evidence type="ECO:0000256" key="2">
    <source>
        <dbReference type="SAM" id="MobiDB-lite"/>
    </source>
</evidence>
<accession>A0AAW1PKZ0</accession>
<dbReference type="PANTHER" id="PTHR47350:SF4">
    <property type="entry name" value="PROTEIN IWS1 HOMOLOG 1"/>
    <property type="match status" value="1"/>
</dbReference>
<dbReference type="PROSITE" id="PS51319">
    <property type="entry name" value="TFIIS_N"/>
    <property type="match status" value="1"/>
</dbReference>
<dbReference type="InterPro" id="IPR035441">
    <property type="entry name" value="TFIIS/LEDGF_dom_sf"/>
</dbReference>
<protein>
    <recommendedName>
        <fullName evidence="3">TFIIS N-terminal domain-containing protein</fullName>
    </recommendedName>
</protein>
<feature type="region of interest" description="Disordered" evidence="2">
    <location>
        <begin position="390"/>
        <end position="411"/>
    </location>
</feature>
<keyword evidence="5" id="KW-1185">Reference proteome</keyword>
<name>A0AAW1PKZ0_9CHLO</name>
<dbReference type="Gene3D" id="1.20.930.10">
    <property type="entry name" value="Conserved domain common to transcription factors TFIIS, elongin A, CRSP70"/>
    <property type="match status" value="1"/>
</dbReference>
<evidence type="ECO:0000313" key="4">
    <source>
        <dbReference type="EMBL" id="KAK9810543.1"/>
    </source>
</evidence>
<dbReference type="InterPro" id="IPR017923">
    <property type="entry name" value="TFIIS_N"/>
</dbReference>
<comment type="subcellular location">
    <subcellularLocation>
        <location evidence="1">Nucleus</location>
    </subcellularLocation>
</comment>
<gene>
    <name evidence="4" type="ORF">WJX72_012470</name>
</gene>
<evidence type="ECO:0000313" key="5">
    <source>
        <dbReference type="Proteomes" id="UP001489004"/>
    </source>
</evidence>
<reference evidence="4 5" key="1">
    <citation type="journal article" date="2024" name="Nat. Commun.">
        <title>Phylogenomics reveals the evolutionary origins of lichenization in chlorophyte algae.</title>
        <authorList>
            <person name="Puginier C."/>
            <person name="Libourel C."/>
            <person name="Otte J."/>
            <person name="Skaloud P."/>
            <person name="Haon M."/>
            <person name="Grisel S."/>
            <person name="Petersen M."/>
            <person name="Berrin J.G."/>
            <person name="Delaux P.M."/>
            <person name="Dal Grande F."/>
            <person name="Keller J."/>
        </authorList>
    </citation>
    <scope>NUCLEOTIDE SEQUENCE [LARGE SCALE GENOMIC DNA]</scope>
    <source>
        <strain evidence="4 5">SAG 2043</strain>
    </source>
</reference>
<dbReference type="GO" id="GO:0009742">
    <property type="term" value="P:brassinosteroid mediated signaling pathway"/>
    <property type="evidence" value="ECO:0007669"/>
    <property type="project" value="InterPro"/>
</dbReference>